<feature type="domain" description="Isopenicillin N synthase-like Fe(2+) 2OG dioxygenase" evidence="1">
    <location>
        <begin position="105"/>
        <end position="156"/>
    </location>
</feature>
<dbReference type="Gene3D" id="2.60.120.330">
    <property type="entry name" value="B-lactam Antibiotic, Isopenicillin N Synthase, Chain"/>
    <property type="match status" value="1"/>
</dbReference>
<dbReference type="InParanoid" id="A0A251SQX8"/>
<dbReference type="STRING" id="4232.A0A251SQX8"/>
<proteinExistence type="predicted"/>
<accession>A0A251SQX8</accession>
<keyword evidence="2" id="KW-0223">Dioxygenase</keyword>
<dbReference type="InterPro" id="IPR044861">
    <property type="entry name" value="IPNS-like_FE2OG_OXY"/>
</dbReference>
<dbReference type="Proteomes" id="UP000215914">
    <property type="component" value="Chromosome 14"/>
</dbReference>
<reference evidence="3" key="1">
    <citation type="journal article" date="2017" name="Nature">
        <title>The sunflower genome provides insights into oil metabolism, flowering and Asterid evolution.</title>
        <authorList>
            <person name="Badouin H."/>
            <person name="Gouzy J."/>
            <person name="Grassa C.J."/>
            <person name="Murat F."/>
            <person name="Staton S.E."/>
            <person name="Cottret L."/>
            <person name="Lelandais-Briere C."/>
            <person name="Owens G.L."/>
            <person name="Carrere S."/>
            <person name="Mayjonade B."/>
            <person name="Legrand L."/>
            <person name="Gill N."/>
            <person name="Kane N.C."/>
            <person name="Bowers J.E."/>
            <person name="Hubner S."/>
            <person name="Bellec A."/>
            <person name="Berard A."/>
            <person name="Berges H."/>
            <person name="Blanchet N."/>
            <person name="Boniface M.C."/>
            <person name="Brunel D."/>
            <person name="Catrice O."/>
            <person name="Chaidir N."/>
            <person name="Claudel C."/>
            <person name="Donnadieu C."/>
            <person name="Faraut T."/>
            <person name="Fievet G."/>
            <person name="Helmstetter N."/>
            <person name="King M."/>
            <person name="Knapp S.J."/>
            <person name="Lai Z."/>
            <person name="Le Paslier M.C."/>
            <person name="Lippi Y."/>
            <person name="Lorenzon L."/>
            <person name="Mandel J.R."/>
            <person name="Marage G."/>
            <person name="Marchand G."/>
            <person name="Marquand E."/>
            <person name="Bret-Mestries E."/>
            <person name="Morien E."/>
            <person name="Nambeesan S."/>
            <person name="Nguyen T."/>
            <person name="Pegot-Espagnet P."/>
            <person name="Pouilly N."/>
            <person name="Raftis F."/>
            <person name="Sallet E."/>
            <person name="Schiex T."/>
            <person name="Thomas J."/>
            <person name="Vandecasteele C."/>
            <person name="Vares D."/>
            <person name="Vear F."/>
            <person name="Vautrin S."/>
            <person name="Crespi M."/>
            <person name="Mangin B."/>
            <person name="Burke J.M."/>
            <person name="Salse J."/>
            <person name="Munos S."/>
            <person name="Vincourt P."/>
            <person name="Rieseberg L.H."/>
            <person name="Langlade N.B."/>
        </authorList>
    </citation>
    <scope>NUCLEOTIDE SEQUENCE [LARGE SCALE GENOMIC DNA]</scope>
    <source>
        <strain evidence="3">cv. SF193</strain>
    </source>
</reference>
<dbReference type="GO" id="GO:0051213">
    <property type="term" value="F:dioxygenase activity"/>
    <property type="evidence" value="ECO:0007669"/>
    <property type="project" value="UniProtKB-KW"/>
</dbReference>
<evidence type="ECO:0000313" key="3">
    <source>
        <dbReference type="Proteomes" id="UP000215914"/>
    </source>
</evidence>
<dbReference type="AlphaFoldDB" id="A0A251SQX8"/>
<name>A0A251SQX8_HELAN</name>
<evidence type="ECO:0000313" key="2">
    <source>
        <dbReference type="EMBL" id="OTF99930.1"/>
    </source>
</evidence>
<dbReference type="InterPro" id="IPR027443">
    <property type="entry name" value="IPNS-like_sf"/>
</dbReference>
<keyword evidence="3" id="KW-1185">Reference proteome</keyword>
<organism evidence="2 3">
    <name type="scientific">Helianthus annuus</name>
    <name type="common">Common sunflower</name>
    <dbReference type="NCBI Taxonomy" id="4232"/>
    <lineage>
        <taxon>Eukaryota</taxon>
        <taxon>Viridiplantae</taxon>
        <taxon>Streptophyta</taxon>
        <taxon>Embryophyta</taxon>
        <taxon>Tracheophyta</taxon>
        <taxon>Spermatophyta</taxon>
        <taxon>Magnoliopsida</taxon>
        <taxon>eudicotyledons</taxon>
        <taxon>Gunneridae</taxon>
        <taxon>Pentapetalae</taxon>
        <taxon>asterids</taxon>
        <taxon>campanulids</taxon>
        <taxon>Asterales</taxon>
        <taxon>Asteraceae</taxon>
        <taxon>Asteroideae</taxon>
        <taxon>Heliantheae alliance</taxon>
        <taxon>Heliantheae</taxon>
        <taxon>Helianthus</taxon>
    </lineage>
</organism>
<dbReference type="Pfam" id="PF03171">
    <property type="entry name" value="2OG-FeII_Oxy"/>
    <property type="match status" value="1"/>
</dbReference>
<sequence length="198" mass="22893">MANQEAHYFMVTLSVYDDMGNNRSVGKRLTSLIAMALNLEDAVFEKVGALDINHTLFCDCYIIPVKWEILMRLYMVLLHILIMEWSLFWQQMLFLASRCVGKNISIWEDVRHIKGAFIINLGDMMERWTNCLFRSTLHRVMPTGKERYSMALFLDPNPDCIVECLKSCCSDSSPPRFPPIRSGDHLRERINVAYSSSS</sequence>
<protein>
    <submittedName>
        <fullName evidence="2">Putative oxoglutarate/iron-dependent dioxygenase, Isopenicillin N synthase-like protein</fullName>
    </submittedName>
</protein>
<gene>
    <name evidence="2" type="ORF">HannXRQ_Chr14g0461971</name>
</gene>
<dbReference type="InterPro" id="IPR050231">
    <property type="entry name" value="Iron_ascorbate_oxido_reductase"/>
</dbReference>
<dbReference type="PANTHER" id="PTHR47990">
    <property type="entry name" value="2-OXOGLUTARATE (2OG) AND FE(II)-DEPENDENT OXYGENASE SUPERFAMILY PROTEIN-RELATED"/>
    <property type="match status" value="1"/>
</dbReference>
<evidence type="ECO:0000259" key="1">
    <source>
        <dbReference type="Pfam" id="PF03171"/>
    </source>
</evidence>
<dbReference type="SUPFAM" id="SSF51197">
    <property type="entry name" value="Clavaminate synthase-like"/>
    <property type="match status" value="1"/>
</dbReference>
<keyword evidence="2" id="KW-0560">Oxidoreductase</keyword>
<dbReference type="EMBL" id="CM007903">
    <property type="protein sequence ID" value="OTF99930.1"/>
    <property type="molecule type" value="Genomic_DNA"/>
</dbReference>